<keyword evidence="1" id="KW-0812">Transmembrane</keyword>
<dbReference type="Proteomes" id="UP001293593">
    <property type="component" value="Unassembled WGS sequence"/>
</dbReference>
<reference evidence="2" key="1">
    <citation type="submission" date="2023-10" db="EMBL/GenBank/DDBJ databases">
        <title>Chromosome-level genome of the transformable northern wattle, Acacia crassicarpa.</title>
        <authorList>
            <person name="Massaro I."/>
            <person name="Sinha N.R."/>
            <person name="Poethig S."/>
            <person name="Leichty A.R."/>
        </authorList>
    </citation>
    <scope>NUCLEOTIDE SEQUENCE</scope>
    <source>
        <strain evidence="2">Acra3RX</strain>
        <tissue evidence="2">Leaf</tissue>
    </source>
</reference>
<name>A0AAE1JRE5_9FABA</name>
<dbReference type="AlphaFoldDB" id="A0AAE1JRE5"/>
<evidence type="ECO:0000256" key="1">
    <source>
        <dbReference type="SAM" id="Phobius"/>
    </source>
</evidence>
<gene>
    <name evidence="2" type="ORF">QN277_007427</name>
</gene>
<sequence length="78" mass="8984">MGLADRVVGPWSIIVATISFILNFFISEFHCFNSSSENGGELKQRDLRQILSCQMGLMSIKMGMRYLSLLLTLHWWIM</sequence>
<protein>
    <submittedName>
        <fullName evidence="2">Uncharacterized protein</fullName>
    </submittedName>
</protein>
<proteinExistence type="predicted"/>
<feature type="transmembrane region" description="Helical" evidence="1">
    <location>
        <begin position="53"/>
        <end position="77"/>
    </location>
</feature>
<dbReference type="EMBL" id="JAWXYG010000012">
    <property type="protein sequence ID" value="KAK4257899.1"/>
    <property type="molecule type" value="Genomic_DNA"/>
</dbReference>
<evidence type="ECO:0000313" key="2">
    <source>
        <dbReference type="EMBL" id="KAK4257899.1"/>
    </source>
</evidence>
<comment type="caution">
    <text evidence="2">The sequence shown here is derived from an EMBL/GenBank/DDBJ whole genome shotgun (WGS) entry which is preliminary data.</text>
</comment>
<accession>A0AAE1JRE5</accession>
<feature type="transmembrane region" description="Helical" evidence="1">
    <location>
        <begin position="12"/>
        <end position="32"/>
    </location>
</feature>
<organism evidence="2 3">
    <name type="scientific">Acacia crassicarpa</name>
    <name type="common">northern wattle</name>
    <dbReference type="NCBI Taxonomy" id="499986"/>
    <lineage>
        <taxon>Eukaryota</taxon>
        <taxon>Viridiplantae</taxon>
        <taxon>Streptophyta</taxon>
        <taxon>Embryophyta</taxon>
        <taxon>Tracheophyta</taxon>
        <taxon>Spermatophyta</taxon>
        <taxon>Magnoliopsida</taxon>
        <taxon>eudicotyledons</taxon>
        <taxon>Gunneridae</taxon>
        <taxon>Pentapetalae</taxon>
        <taxon>rosids</taxon>
        <taxon>fabids</taxon>
        <taxon>Fabales</taxon>
        <taxon>Fabaceae</taxon>
        <taxon>Caesalpinioideae</taxon>
        <taxon>mimosoid clade</taxon>
        <taxon>Acacieae</taxon>
        <taxon>Acacia</taxon>
    </lineage>
</organism>
<keyword evidence="1" id="KW-1133">Transmembrane helix</keyword>
<keyword evidence="3" id="KW-1185">Reference proteome</keyword>
<evidence type="ECO:0000313" key="3">
    <source>
        <dbReference type="Proteomes" id="UP001293593"/>
    </source>
</evidence>
<keyword evidence="1" id="KW-0472">Membrane</keyword>